<dbReference type="PANTHER" id="PTHR33570">
    <property type="entry name" value="4-CARBOXYMUCONOLACTONE DECARBOXYLASE FAMILY PROTEIN"/>
    <property type="match status" value="1"/>
</dbReference>
<feature type="non-terminal residue" evidence="2">
    <location>
        <position position="1"/>
    </location>
</feature>
<dbReference type="PANTHER" id="PTHR33570:SF2">
    <property type="entry name" value="CARBOXYMUCONOLACTONE DECARBOXYLASE-LIKE DOMAIN-CONTAINING PROTEIN"/>
    <property type="match status" value="1"/>
</dbReference>
<dbReference type="GO" id="GO:0051920">
    <property type="term" value="F:peroxiredoxin activity"/>
    <property type="evidence" value="ECO:0007669"/>
    <property type="project" value="InterPro"/>
</dbReference>
<dbReference type="InterPro" id="IPR029032">
    <property type="entry name" value="AhpD-like"/>
</dbReference>
<organism evidence="2">
    <name type="scientific">marine metagenome</name>
    <dbReference type="NCBI Taxonomy" id="408172"/>
    <lineage>
        <taxon>unclassified sequences</taxon>
        <taxon>metagenomes</taxon>
        <taxon>ecological metagenomes</taxon>
    </lineage>
</organism>
<accession>A0A382H4J9</accession>
<dbReference type="InterPro" id="IPR012788">
    <property type="entry name" value="Decarb_PcaC"/>
</dbReference>
<feature type="domain" description="Carboxymuconolactone decarboxylase-like" evidence="1">
    <location>
        <begin position="63"/>
        <end position="145"/>
    </location>
</feature>
<sequence>VGTNTGIQQKNGTRSSFNDLKVFLERNMGTETYDKGLEIRRAVLGSEYVDKAIAAADDFNQPMQELVTEYCWGSVWGRPGLPHKTRSLLNLAMLSALNRSPELKLHVRGALTNGVTKNEIAEVFLQVAIYCGVPSAIDAFRTAREVFSEEDSN</sequence>
<dbReference type="Gene3D" id="1.20.1290.10">
    <property type="entry name" value="AhpD-like"/>
    <property type="match status" value="1"/>
</dbReference>
<dbReference type="InterPro" id="IPR003779">
    <property type="entry name" value="CMD-like"/>
</dbReference>
<dbReference type="AlphaFoldDB" id="A0A382H4J9"/>
<name>A0A382H4J9_9ZZZZ</name>
<protein>
    <recommendedName>
        <fullName evidence="1">Carboxymuconolactone decarboxylase-like domain-containing protein</fullName>
    </recommendedName>
</protein>
<dbReference type="SUPFAM" id="SSF69118">
    <property type="entry name" value="AhpD-like"/>
    <property type="match status" value="1"/>
</dbReference>
<dbReference type="InterPro" id="IPR052512">
    <property type="entry name" value="4CMD/NDH-1_regulator"/>
</dbReference>
<dbReference type="EMBL" id="UINC01058906">
    <property type="protein sequence ID" value="SVB81703.1"/>
    <property type="molecule type" value="Genomic_DNA"/>
</dbReference>
<proteinExistence type="predicted"/>
<dbReference type="Pfam" id="PF02627">
    <property type="entry name" value="CMD"/>
    <property type="match status" value="1"/>
</dbReference>
<dbReference type="NCBIfam" id="TIGR02425">
    <property type="entry name" value="decarb_PcaC"/>
    <property type="match status" value="1"/>
</dbReference>
<evidence type="ECO:0000259" key="1">
    <source>
        <dbReference type="Pfam" id="PF02627"/>
    </source>
</evidence>
<reference evidence="2" key="1">
    <citation type="submission" date="2018-05" db="EMBL/GenBank/DDBJ databases">
        <authorList>
            <person name="Lanie J.A."/>
            <person name="Ng W.-L."/>
            <person name="Kazmierczak K.M."/>
            <person name="Andrzejewski T.M."/>
            <person name="Davidsen T.M."/>
            <person name="Wayne K.J."/>
            <person name="Tettelin H."/>
            <person name="Glass J.I."/>
            <person name="Rusch D."/>
            <person name="Podicherti R."/>
            <person name="Tsui H.-C.T."/>
            <person name="Winkler M.E."/>
        </authorList>
    </citation>
    <scope>NUCLEOTIDE SEQUENCE</scope>
</reference>
<evidence type="ECO:0000313" key="2">
    <source>
        <dbReference type="EMBL" id="SVB81703.1"/>
    </source>
</evidence>
<gene>
    <name evidence="2" type="ORF">METZ01_LOCUS234557</name>
</gene>